<protein>
    <submittedName>
        <fullName evidence="3">Alpha/beta hydrolase</fullName>
    </submittedName>
</protein>
<keyword evidence="4" id="KW-1185">Reference proteome</keyword>
<feature type="domain" description="AB hydrolase-1" evidence="2">
    <location>
        <begin position="102"/>
        <end position="338"/>
    </location>
</feature>
<sequence>MMMRRMLTGLILAVAMAGANPDSLKAETRVTGDLPVTSDVALEQTDGLETEYGVITTSEGLRLRSVVTRPEGTAERLPAIFVTQWVSCDSIVFPEGRDTQLRLLAQRSGMVMIRVERSGTGDSEGPGCDKLDYDTEVRHYREALVQAKQHSWVDPQRVVILGSSLGSTTAPLVAQNNDVAGVIVQGGGAVTYLERMIHFERLYVERSGVVKPEDIHPEMVQRIAFLQHYLIGQKTPEEVASANPDLADVWQKIRGTDPENHYGRPFAWHWQAAEKNFLAAWLSLDVPVMVAFGEYEQFESRHGHRMIVDMINRKSPGTALWLEIKQADHGLALYPDAYSAYAYENGATAHQLYVAPVSQWLQHVVGLAK</sequence>
<dbReference type="Gene3D" id="3.40.50.1820">
    <property type="entry name" value="alpha/beta hydrolase"/>
    <property type="match status" value="1"/>
</dbReference>
<name>A0ABP3K893_9SPHN</name>
<evidence type="ECO:0000256" key="1">
    <source>
        <dbReference type="SAM" id="SignalP"/>
    </source>
</evidence>
<feature type="signal peptide" evidence="1">
    <location>
        <begin position="1"/>
        <end position="19"/>
    </location>
</feature>
<dbReference type="RefSeq" id="WP_229956092.1">
    <property type="nucleotide sequence ID" value="NZ_BAAAEM010000002.1"/>
</dbReference>
<dbReference type="GO" id="GO:0016787">
    <property type="term" value="F:hydrolase activity"/>
    <property type="evidence" value="ECO:0007669"/>
    <property type="project" value="UniProtKB-KW"/>
</dbReference>
<gene>
    <name evidence="3" type="ORF">GCM10009096_13830</name>
</gene>
<comment type="caution">
    <text evidence="3">The sequence shown here is derived from an EMBL/GenBank/DDBJ whole genome shotgun (WGS) entry which is preliminary data.</text>
</comment>
<dbReference type="InterPro" id="IPR053145">
    <property type="entry name" value="AB_hydrolase_Est10"/>
</dbReference>
<accession>A0ABP3K893</accession>
<dbReference type="InterPro" id="IPR029058">
    <property type="entry name" value="AB_hydrolase_fold"/>
</dbReference>
<proteinExistence type="predicted"/>
<evidence type="ECO:0000313" key="3">
    <source>
        <dbReference type="EMBL" id="GAA0473695.1"/>
    </source>
</evidence>
<dbReference type="PANTHER" id="PTHR43265">
    <property type="entry name" value="ESTERASE ESTD"/>
    <property type="match status" value="1"/>
</dbReference>
<dbReference type="InterPro" id="IPR000073">
    <property type="entry name" value="AB_hydrolase_1"/>
</dbReference>
<dbReference type="PANTHER" id="PTHR43265:SF1">
    <property type="entry name" value="ESTERASE ESTD"/>
    <property type="match status" value="1"/>
</dbReference>
<keyword evidence="1" id="KW-0732">Signal</keyword>
<evidence type="ECO:0000313" key="4">
    <source>
        <dbReference type="Proteomes" id="UP001500713"/>
    </source>
</evidence>
<evidence type="ECO:0000259" key="2">
    <source>
        <dbReference type="Pfam" id="PF12697"/>
    </source>
</evidence>
<dbReference type="SUPFAM" id="SSF53474">
    <property type="entry name" value="alpha/beta-Hydrolases"/>
    <property type="match status" value="1"/>
</dbReference>
<keyword evidence="3" id="KW-0378">Hydrolase</keyword>
<organism evidence="3 4">
    <name type="scientific">Parasphingorhabdus litoris</name>
    <dbReference type="NCBI Taxonomy" id="394733"/>
    <lineage>
        <taxon>Bacteria</taxon>
        <taxon>Pseudomonadati</taxon>
        <taxon>Pseudomonadota</taxon>
        <taxon>Alphaproteobacteria</taxon>
        <taxon>Sphingomonadales</taxon>
        <taxon>Sphingomonadaceae</taxon>
        <taxon>Parasphingorhabdus</taxon>
    </lineage>
</organism>
<dbReference type="Pfam" id="PF12697">
    <property type="entry name" value="Abhydrolase_6"/>
    <property type="match status" value="1"/>
</dbReference>
<dbReference type="EMBL" id="BAAAEM010000002">
    <property type="protein sequence ID" value="GAA0473695.1"/>
    <property type="molecule type" value="Genomic_DNA"/>
</dbReference>
<feature type="chain" id="PRO_5045709774" evidence="1">
    <location>
        <begin position="20"/>
        <end position="369"/>
    </location>
</feature>
<dbReference type="Proteomes" id="UP001500713">
    <property type="component" value="Unassembled WGS sequence"/>
</dbReference>
<reference evidence="4" key="1">
    <citation type="journal article" date="2019" name="Int. J. Syst. Evol. Microbiol.">
        <title>The Global Catalogue of Microorganisms (GCM) 10K type strain sequencing project: providing services to taxonomists for standard genome sequencing and annotation.</title>
        <authorList>
            <consortium name="The Broad Institute Genomics Platform"/>
            <consortium name="The Broad Institute Genome Sequencing Center for Infectious Disease"/>
            <person name="Wu L."/>
            <person name="Ma J."/>
        </authorList>
    </citation>
    <scope>NUCLEOTIDE SEQUENCE [LARGE SCALE GENOMIC DNA]</scope>
    <source>
        <strain evidence="4">JCM 14162</strain>
    </source>
</reference>